<comment type="caution">
    <text evidence="2">The sequence shown here is derived from an EMBL/GenBank/DDBJ whole genome shotgun (WGS) entry which is preliminary data.</text>
</comment>
<dbReference type="Gene3D" id="3.90.1200.10">
    <property type="match status" value="1"/>
</dbReference>
<dbReference type="RefSeq" id="WP_110888939.1">
    <property type="nucleotide sequence ID" value="NZ_QJSX01000030.1"/>
</dbReference>
<dbReference type="Proteomes" id="UP000248326">
    <property type="component" value="Unassembled WGS sequence"/>
</dbReference>
<dbReference type="AlphaFoldDB" id="A0A318RZ22"/>
<dbReference type="InterPro" id="IPR002575">
    <property type="entry name" value="Aminoglycoside_PTrfase"/>
</dbReference>
<keyword evidence="2" id="KW-0808">Transferase</keyword>
<organism evidence="2 3">
    <name type="scientific">Deinococcus yavapaiensis KR-236</name>
    <dbReference type="NCBI Taxonomy" id="694435"/>
    <lineage>
        <taxon>Bacteria</taxon>
        <taxon>Thermotogati</taxon>
        <taxon>Deinococcota</taxon>
        <taxon>Deinococci</taxon>
        <taxon>Deinococcales</taxon>
        <taxon>Deinococcaceae</taxon>
        <taxon>Deinococcus</taxon>
    </lineage>
</organism>
<sequence>MTSSNLAVIQALHPTTLTHVLRQHWPQQPFEVTDFTADVLSHQGVTSHDTLFLLQGHALTEGTLQPWSLVLKTFEKLDAQQQSHDLWALTREYEAYHSNLLSNLPGPVRVPRAYALTERGDQRWLWLEYVRETTPTWTLETYAHAARQLGAFNGAYLTGTPLPDAPWLLRNLVEQWSTMFAPTSAWQAPLVRQFFPPDLQANVLRLWDERTVFYQALRSLPQVFSHFDFHRRNLLVRHEEIVAVDWAWCGHGAVGGDVVSLVGSTCMLGEWDVEEIEVLEGVVFEAYLEGLRIAGWRGDASVVRLGYAAWLALHFGLVGPTLTAVWTLEDRQVRATELFGGTPEELAGRWSVLTEFSLRRAEEARALLRIAQPYTDLR</sequence>
<keyword evidence="3" id="KW-1185">Reference proteome</keyword>
<dbReference type="GO" id="GO:0016740">
    <property type="term" value="F:transferase activity"/>
    <property type="evidence" value="ECO:0007669"/>
    <property type="project" value="UniProtKB-KW"/>
</dbReference>
<dbReference type="EMBL" id="QJSX01000030">
    <property type="protein sequence ID" value="PYE48370.1"/>
    <property type="molecule type" value="Genomic_DNA"/>
</dbReference>
<evidence type="ECO:0000259" key="1">
    <source>
        <dbReference type="Pfam" id="PF01636"/>
    </source>
</evidence>
<dbReference type="InterPro" id="IPR011009">
    <property type="entry name" value="Kinase-like_dom_sf"/>
</dbReference>
<gene>
    <name evidence="2" type="ORF">DES52_13013</name>
</gene>
<evidence type="ECO:0000313" key="3">
    <source>
        <dbReference type="Proteomes" id="UP000248326"/>
    </source>
</evidence>
<evidence type="ECO:0000313" key="2">
    <source>
        <dbReference type="EMBL" id="PYE48370.1"/>
    </source>
</evidence>
<protein>
    <submittedName>
        <fullName evidence="2">Phosphotransferase family enzyme</fullName>
    </submittedName>
</protein>
<proteinExistence type="predicted"/>
<name>A0A318RZ22_9DEIO</name>
<dbReference type="SUPFAM" id="SSF56112">
    <property type="entry name" value="Protein kinase-like (PK-like)"/>
    <property type="match status" value="1"/>
</dbReference>
<accession>A0A318RZ22</accession>
<dbReference type="OrthoDB" id="3816435at2"/>
<feature type="domain" description="Aminoglycoside phosphotransferase" evidence="1">
    <location>
        <begin position="69"/>
        <end position="266"/>
    </location>
</feature>
<reference evidence="2 3" key="1">
    <citation type="submission" date="2018-06" db="EMBL/GenBank/DDBJ databases">
        <title>Genomic Encyclopedia of Type Strains, Phase IV (KMG-IV): sequencing the most valuable type-strain genomes for metagenomic binning, comparative biology and taxonomic classification.</title>
        <authorList>
            <person name="Goeker M."/>
        </authorList>
    </citation>
    <scope>NUCLEOTIDE SEQUENCE [LARGE SCALE GENOMIC DNA]</scope>
    <source>
        <strain evidence="2 3">DSM 18048</strain>
    </source>
</reference>
<dbReference type="Pfam" id="PF01636">
    <property type="entry name" value="APH"/>
    <property type="match status" value="1"/>
</dbReference>